<reference evidence="10 11" key="1">
    <citation type="submission" date="2015-04" db="EMBL/GenBank/DDBJ databases">
        <title>Whole genome shotgun sequence of Flavihumibacter petaseus NBRC 106054.</title>
        <authorList>
            <person name="Miyazawa S."/>
            <person name="Hosoyama A."/>
            <person name="Hashimoto M."/>
            <person name="Noguchi M."/>
            <person name="Tsuchikane K."/>
            <person name="Ohji S."/>
            <person name="Yamazoe A."/>
            <person name="Ichikawa N."/>
            <person name="Kimura A."/>
            <person name="Fujita N."/>
        </authorList>
    </citation>
    <scope>NUCLEOTIDE SEQUENCE [LARGE SCALE GENOMIC DNA]</scope>
    <source>
        <strain evidence="10 11">NBRC 106054</strain>
    </source>
</reference>
<feature type="transmembrane region" description="Helical" evidence="9">
    <location>
        <begin position="28"/>
        <end position="47"/>
    </location>
</feature>
<keyword evidence="11" id="KW-1185">Reference proteome</keyword>
<feature type="transmembrane region" description="Helical" evidence="9">
    <location>
        <begin position="316"/>
        <end position="343"/>
    </location>
</feature>
<dbReference type="EMBL" id="BBWV01000001">
    <property type="protein sequence ID" value="GAO42602.1"/>
    <property type="molecule type" value="Genomic_DNA"/>
</dbReference>
<dbReference type="GO" id="GO:0055085">
    <property type="term" value="P:transmembrane transport"/>
    <property type="evidence" value="ECO:0007669"/>
    <property type="project" value="TreeGrafter"/>
</dbReference>
<accession>A0A0E9MXZ5</accession>
<keyword evidence="6 9" id="KW-1133">Transmembrane helix</keyword>
<dbReference type="PANTHER" id="PTHR21716">
    <property type="entry name" value="TRANSMEMBRANE PROTEIN"/>
    <property type="match status" value="1"/>
</dbReference>
<feature type="region of interest" description="Disordered" evidence="8">
    <location>
        <begin position="377"/>
        <end position="399"/>
    </location>
</feature>
<dbReference type="OrthoDB" id="9793390at2"/>
<evidence type="ECO:0000256" key="5">
    <source>
        <dbReference type="ARBA" id="ARBA00022692"/>
    </source>
</evidence>
<keyword evidence="7 9" id="KW-0472">Membrane</keyword>
<evidence type="ECO:0008006" key="12">
    <source>
        <dbReference type="Google" id="ProtNLM"/>
    </source>
</evidence>
<comment type="subcellular location">
    <subcellularLocation>
        <location evidence="1">Cell membrane</location>
        <topology evidence="1">Multi-pass membrane protein</topology>
    </subcellularLocation>
</comment>
<comment type="caution">
    <text evidence="10">The sequence shown here is derived from an EMBL/GenBank/DDBJ whole genome shotgun (WGS) entry which is preliminary data.</text>
</comment>
<dbReference type="AlphaFoldDB" id="A0A0E9MXZ5"/>
<dbReference type="PANTHER" id="PTHR21716:SF53">
    <property type="entry name" value="PERMEASE PERM-RELATED"/>
    <property type="match status" value="1"/>
</dbReference>
<evidence type="ECO:0000256" key="6">
    <source>
        <dbReference type="ARBA" id="ARBA00022989"/>
    </source>
</evidence>
<feature type="transmembrane region" description="Helical" evidence="9">
    <location>
        <begin position="254"/>
        <end position="276"/>
    </location>
</feature>
<keyword evidence="5 9" id="KW-0812">Transmembrane</keyword>
<evidence type="ECO:0000256" key="1">
    <source>
        <dbReference type="ARBA" id="ARBA00004651"/>
    </source>
</evidence>
<dbReference type="GO" id="GO:0005886">
    <property type="term" value="C:plasma membrane"/>
    <property type="evidence" value="ECO:0007669"/>
    <property type="project" value="UniProtKB-SubCell"/>
</dbReference>
<protein>
    <recommendedName>
        <fullName evidence="12">AI-2E family transporter</fullName>
    </recommendedName>
</protein>
<feature type="transmembrane region" description="Helical" evidence="9">
    <location>
        <begin position="164"/>
        <end position="184"/>
    </location>
</feature>
<feature type="transmembrane region" description="Helical" evidence="9">
    <location>
        <begin position="82"/>
        <end position="102"/>
    </location>
</feature>
<dbReference type="Pfam" id="PF01594">
    <property type="entry name" value="AI-2E_transport"/>
    <property type="match status" value="1"/>
</dbReference>
<organism evidence="10 11">
    <name type="scientific">Flavihumibacter petaseus NBRC 106054</name>
    <dbReference type="NCBI Taxonomy" id="1220578"/>
    <lineage>
        <taxon>Bacteria</taxon>
        <taxon>Pseudomonadati</taxon>
        <taxon>Bacteroidota</taxon>
        <taxon>Chitinophagia</taxon>
        <taxon>Chitinophagales</taxon>
        <taxon>Chitinophagaceae</taxon>
        <taxon>Flavihumibacter</taxon>
    </lineage>
</organism>
<evidence type="ECO:0000256" key="8">
    <source>
        <dbReference type="SAM" id="MobiDB-lite"/>
    </source>
</evidence>
<sequence length="399" mass="43765">MFGNLIRKSTRKSPVTSLETPSLDNRPFYFKATMILLGLFLLFDILVLLRDILVPICFAALIGILINPLTNRLILLKVPRPVAIILSILIAAIFVAAIVIFISSQLASFSELAPQFRERGAKLLQEAMNWIKSTFNVPIRKQQKMLDDALQNGQAYLGQTLSTLMGVLGVVVLLPIYTFLLLYYKPLLLRFFYDVIDDKHEGKVTEVLNESKSAVQSYIVGLLIETVIVAIMNSVALLLLGVKYAVLIGALGAILNLIPYIGGIIAITLPVLMAVITGDGSLTTPLLVIGSYLLIQFIDNNILVPKIVSSKVEVNAFASIVVVLLGGALWGVPGMFLSIPFIATCKIIFDRIEILQPWGRLLGTNMDDHFTLKVQEPTPDQDQVTEVQDASSMPTQTSA</sequence>
<dbReference type="STRING" id="1220578.FPE01S_01_16170"/>
<gene>
    <name evidence="10" type="ORF">FPE01S_01_16170</name>
</gene>
<comment type="similarity">
    <text evidence="2">Belongs to the autoinducer-2 exporter (AI-2E) (TC 2.A.86) family.</text>
</comment>
<feature type="transmembrane region" description="Helical" evidence="9">
    <location>
        <begin position="218"/>
        <end position="242"/>
    </location>
</feature>
<dbReference type="Proteomes" id="UP000033121">
    <property type="component" value="Unassembled WGS sequence"/>
</dbReference>
<evidence type="ECO:0000256" key="7">
    <source>
        <dbReference type="ARBA" id="ARBA00023136"/>
    </source>
</evidence>
<keyword evidence="3" id="KW-0813">Transport</keyword>
<keyword evidence="4" id="KW-1003">Cell membrane</keyword>
<dbReference type="InterPro" id="IPR002549">
    <property type="entry name" value="AI-2E-like"/>
</dbReference>
<dbReference type="RefSeq" id="WP_072053960.1">
    <property type="nucleotide sequence ID" value="NZ_BBWV01000001.1"/>
</dbReference>
<evidence type="ECO:0000313" key="11">
    <source>
        <dbReference type="Proteomes" id="UP000033121"/>
    </source>
</evidence>
<evidence type="ECO:0000256" key="2">
    <source>
        <dbReference type="ARBA" id="ARBA00009773"/>
    </source>
</evidence>
<name>A0A0E9MXZ5_9BACT</name>
<evidence type="ECO:0000256" key="3">
    <source>
        <dbReference type="ARBA" id="ARBA00022448"/>
    </source>
</evidence>
<feature type="compositionally biased region" description="Polar residues" evidence="8">
    <location>
        <begin position="378"/>
        <end position="399"/>
    </location>
</feature>
<evidence type="ECO:0000256" key="9">
    <source>
        <dbReference type="SAM" id="Phobius"/>
    </source>
</evidence>
<feature type="transmembrane region" description="Helical" evidence="9">
    <location>
        <begin position="52"/>
        <end position="70"/>
    </location>
</feature>
<evidence type="ECO:0000313" key="10">
    <source>
        <dbReference type="EMBL" id="GAO42602.1"/>
    </source>
</evidence>
<feature type="transmembrane region" description="Helical" evidence="9">
    <location>
        <begin position="282"/>
        <end position="304"/>
    </location>
</feature>
<evidence type="ECO:0000256" key="4">
    <source>
        <dbReference type="ARBA" id="ARBA00022475"/>
    </source>
</evidence>
<proteinExistence type="inferred from homology"/>